<reference evidence="4" key="1">
    <citation type="submission" date="2021-09" db="EMBL/GenBank/DDBJ databases">
        <title>Complete genome sequence and metabolic characterization of Streptomyces tanashiensis DSM 731 the producer of antibacterial Kalafungin and diverse secondary metabolites.</title>
        <authorList>
            <person name="Abbasi M.N."/>
            <person name="Anwar M.N."/>
            <person name="Alam K."/>
            <person name="Shoaib M."/>
            <person name="Lin Z."/>
            <person name="Hayat M."/>
            <person name="Ali M.I."/>
            <person name="Malik H.M.T."/>
            <person name="Ahmed I."/>
            <person name="Li A."/>
            <person name="Hailong Wang H."/>
            <person name="Zhang Y."/>
        </authorList>
    </citation>
    <scope>NUCLEOTIDE SEQUENCE</scope>
    <source>
        <strain evidence="4">Kala</strain>
    </source>
</reference>
<evidence type="ECO:0000256" key="1">
    <source>
        <dbReference type="SAM" id="MobiDB-lite"/>
    </source>
</evidence>
<dbReference type="InterPro" id="IPR036938">
    <property type="entry name" value="PAP2/HPO_sf"/>
</dbReference>
<dbReference type="SMART" id="SM00014">
    <property type="entry name" value="acidPPc"/>
    <property type="match status" value="1"/>
</dbReference>
<feature type="transmembrane region" description="Helical" evidence="2">
    <location>
        <begin position="221"/>
        <end position="239"/>
    </location>
</feature>
<dbReference type="InterPro" id="IPR000326">
    <property type="entry name" value="PAP2/HPO"/>
</dbReference>
<dbReference type="Proteomes" id="UP001164506">
    <property type="component" value="Chromosome"/>
</dbReference>
<evidence type="ECO:0000313" key="5">
    <source>
        <dbReference type="Proteomes" id="UP001164506"/>
    </source>
</evidence>
<feature type="domain" description="Phosphatidic acid phosphatase type 2/haloperoxidase" evidence="3">
    <location>
        <begin position="137"/>
        <end position="236"/>
    </location>
</feature>
<name>A0ABY6QUK5_9ACTN</name>
<evidence type="ECO:0000256" key="2">
    <source>
        <dbReference type="SAM" id="Phobius"/>
    </source>
</evidence>
<feature type="transmembrane region" description="Helical" evidence="2">
    <location>
        <begin position="174"/>
        <end position="191"/>
    </location>
</feature>
<feature type="region of interest" description="Disordered" evidence="1">
    <location>
        <begin position="1"/>
        <end position="59"/>
    </location>
</feature>
<keyword evidence="2" id="KW-0472">Membrane</keyword>
<evidence type="ECO:0000259" key="3">
    <source>
        <dbReference type="SMART" id="SM00014"/>
    </source>
</evidence>
<keyword evidence="2" id="KW-0812">Transmembrane</keyword>
<dbReference type="Gene3D" id="1.20.144.10">
    <property type="entry name" value="Phosphatidic acid phosphatase type 2/haloperoxidase"/>
    <property type="match status" value="1"/>
</dbReference>
<accession>A0ABY6QUK5</accession>
<dbReference type="CDD" id="cd03392">
    <property type="entry name" value="PAP2_like_2"/>
    <property type="match status" value="1"/>
</dbReference>
<feature type="transmembrane region" description="Helical" evidence="2">
    <location>
        <begin position="137"/>
        <end position="154"/>
    </location>
</feature>
<dbReference type="Pfam" id="PF01569">
    <property type="entry name" value="PAP2"/>
    <property type="match status" value="1"/>
</dbReference>
<keyword evidence="2" id="KW-1133">Transmembrane helix</keyword>
<evidence type="ECO:0000313" key="4">
    <source>
        <dbReference type="EMBL" id="UZX21395.1"/>
    </source>
</evidence>
<feature type="transmembrane region" description="Helical" evidence="2">
    <location>
        <begin position="198"/>
        <end position="215"/>
    </location>
</feature>
<dbReference type="EMBL" id="CP084204">
    <property type="protein sequence ID" value="UZX21395.1"/>
    <property type="molecule type" value="Genomic_DNA"/>
</dbReference>
<dbReference type="RefSeq" id="WP_267258698.1">
    <property type="nucleotide sequence ID" value="NZ_CP084204.1"/>
</dbReference>
<dbReference type="SUPFAM" id="SSF48317">
    <property type="entry name" value="Acid phosphatase/Vanadium-dependent haloperoxidase"/>
    <property type="match status" value="1"/>
</dbReference>
<organism evidence="4 5">
    <name type="scientific">Streptomyces tanashiensis</name>
    <dbReference type="NCBI Taxonomy" id="67367"/>
    <lineage>
        <taxon>Bacteria</taxon>
        <taxon>Bacillati</taxon>
        <taxon>Actinomycetota</taxon>
        <taxon>Actinomycetes</taxon>
        <taxon>Kitasatosporales</taxon>
        <taxon>Streptomycetaceae</taxon>
        <taxon>Streptomyces</taxon>
    </lineage>
</organism>
<sequence length="254" mass="26749">MRETPRAEPPQHRPHRAFAHTTGASCPGTPHRSDGRPPHTPRGARQPGPLGRSGTTPPVPGRPALFSALVALAVVTWQVLVHGPLARLDERVSRSLVDTVPRRLSELASDLGNMTVALPVLASAMAYAVWRGRRAAALYAGLAMAAVPLLVIPLKEWTARPGPLEPWAQGYYPSGHTATAAVAYFGAAFLVSNRLIPVAAVLTAVTGTGLILRGFHWPLDVFASLCLSLIVLAVSSSCTRRSSARTATGCSGPS</sequence>
<proteinExistence type="predicted"/>
<keyword evidence="5" id="KW-1185">Reference proteome</keyword>
<dbReference type="GeneID" id="95600167"/>
<gene>
    <name evidence="4" type="ORF">LDH80_11985</name>
</gene>
<feature type="compositionally biased region" description="Basic and acidic residues" evidence="1">
    <location>
        <begin position="1"/>
        <end position="11"/>
    </location>
</feature>
<protein>
    <submittedName>
        <fullName evidence="4">Phosphatase PAP2 family protein</fullName>
    </submittedName>
</protein>